<evidence type="ECO:0000313" key="3">
    <source>
        <dbReference type="Proteomes" id="UP001529510"/>
    </source>
</evidence>
<accession>A0ABD0Q7U3</accession>
<dbReference type="AlphaFoldDB" id="A0ABD0Q7U3"/>
<feature type="non-terminal residue" evidence="2">
    <location>
        <position position="1"/>
    </location>
</feature>
<name>A0ABD0Q7U3_CIRMR</name>
<keyword evidence="1" id="KW-0732">Signal</keyword>
<reference evidence="2 3" key="1">
    <citation type="submission" date="2024-05" db="EMBL/GenBank/DDBJ databases">
        <title>Genome sequencing and assembly of Indian major carp, Cirrhinus mrigala (Hamilton, 1822).</title>
        <authorList>
            <person name="Mohindra V."/>
            <person name="Chowdhury L.M."/>
            <person name="Lal K."/>
            <person name="Jena J.K."/>
        </authorList>
    </citation>
    <scope>NUCLEOTIDE SEQUENCE [LARGE SCALE GENOMIC DNA]</scope>
    <source>
        <strain evidence="2">CM1030</strain>
        <tissue evidence="2">Blood</tissue>
    </source>
</reference>
<dbReference type="Proteomes" id="UP001529510">
    <property type="component" value="Unassembled WGS sequence"/>
</dbReference>
<gene>
    <name evidence="2" type="ORF">M9458_023337</name>
</gene>
<proteinExistence type="predicted"/>
<sequence>VVPLFSTLPVMGVAIWCVWAAHTVPEPFDCFELPSTFSLLPPLIITAASALPSSAPLPLLPVSPSVHPQPTICLLGSLLLAPSSPPCRAPSSLWLCLGSFFPLPPPWSSVAPAQPRPFRNLTSTLELSAPPWPSGSSASPWLFVSPSLPRASPPPALPPSVIHLDPSSTMASPAVGRLHGYGLGPTWVLLLQVPPVFFPWLLPPSDSPWLLLSLFWLLPPLSPPWTLFVVHPPPEPPPV</sequence>
<dbReference type="EMBL" id="JAMKFB020000011">
    <property type="protein sequence ID" value="KAL0180931.1"/>
    <property type="molecule type" value="Genomic_DNA"/>
</dbReference>
<keyword evidence="3" id="KW-1185">Reference proteome</keyword>
<feature type="chain" id="PRO_5044875313" evidence="1">
    <location>
        <begin position="21"/>
        <end position="239"/>
    </location>
</feature>
<feature type="signal peptide" evidence="1">
    <location>
        <begin position="1"/>
        <end position="20"/>
    </location>
</feature>
<organism evidence="2 3">
    <name type="scientific">Cirrhinus mrigala</name>
    <name type="common">Mrigala</name>
    <dbReference type="NCBI Taxonomy" id="683832"/>
    <lineage>
        <taxon>Eukaryota</taxon>
        <taxon>Metazoa</taxon>
        <taxon>Chordata</taxon>
        <taxon>Craniata</taxon>
        <taxon>Vertebrata</taxon>
        <taxon>Euteleostomi</taxon>
        <taxon>Actinopterygii</taxon>
        <taxon>Neopterygii</taxon>
        <taxon>Teleostei</taxon>
        <taxon>Ostariophysi</taxon>
        <taxon>Cypriniformes</taxon>
        <taxon>Cyprinidae</taxon>
        <taxon>Labeoninae</taxon>
        <taxon>Labeonini</taxon>
        <taxon>Cirrhinus</taxon>
    </lineage>
</organism>
<protein>
    <submittedName>
        <fullName evidence="2">Uncharacterized protein</fullName>
    </submittedName>
</protein>
<evidence type="ECO:0000256" key="1">
    <source>
        <dbReference type="SAM" id="SignalP"/>
    </source>
</evidence>
<comment type="caution">
    <text evidence="2">The sequence shown here is derived from an EMBL/GenBank/DDBJ whole genome shotgun (WGS) entry which is preliminary data.</text>
</comment>
<evidence type="ECO:0000313" key="2">
    <source>
        <dbReference type="EMBL" id="KAL0180931.1"/>
    </source>
</evidence>
<feature type="non-terminal residue" evidence="2">
    <location>
        <position position="239"/>
    </location>
</feature>